<accession>A0A375G3J2</accession>
<evidence type="ECO:0000313" key="1">
    <source>
        <dbReference type="EMBL" id="SPC12606.1"/>
    </source>
</evidence>
<gene>
    <name evidence="1" type="ORF">CO2235_150261</name>
</gene>
<reference evidence="1" key="1">
    <citation type="submission" date="2018-01" db="EMBL/GenBank/DDBJ databases">
        <authorList>
            <person name="Clerissi C."/>
        </authorList>
    </citation>
    <scope>NUCLEOTIDE SEQUENCE</scope>
    <source>
        <strain evidence="1">Cupriavidus oxalaticus LMG 2235</strain>
    </source>
</reference>
<dbReference type="EMBL" id="OGUS01000115">
    <property type="protein sequence ID" value="SPC12606.1"/>
    <property type="molecule type" value="Genomic_DNA"/>
</dbReference>
<sequence length="14" mass="1605">MQVHYFLFAVAAAH</sequence>
<dbReference type="Proteomes" id="UP000256862">
    <property type="component" value="Chromosome CO2235"/>
</dbReference>
<comment type="caution">
    <text evidence="1">The sequence shown here is derived from an EMBL/GenBank/DDBJ whole genome shotgun (WGS) entry which is preliminary data.</text>
</comment>
<name>A0A375G3J2_9BURK</name>
<proteinExistence type="predicted"/>
<organism evidence="1">
    <name type="scientific">Cupriavidus oxalaticus</name>
    <dbReference type="NCBI Taxonomy" id="96344"/>
    <lineage>
        <taxon>Bacteria</taxon>
        <taxon>Pseudomonadati</taxon>
        <taxon>Pseudomonadota</taxon>
        <taxon>Betaproteobacteria</taxon>
        <taxon>Burkholderiales</taxon>
        <taxon>Burkholderiaceae</taxon>
        <taxon>Cupriavidus</taxon>
    </lineage>
</organism>
<protein>
    <submittedName>
        <fullName evidence="1">Uncharacterized protein</fullName>
    </submittedName>
</protein>